<keyword evidence="12" id="KW-1185">Reference proteome</keyword>
<evidence type="ECO:0000256" key="8">
    <source>
        <dbReference type="ARBA" id="ARBA00048617"/>
    </source>
</evidence>
<comment type="catalytic activity">
    <reaction evidence="8 9">
        <text>hydroxymethylbilane = uroporphyrinogen III + H2O</text>
        <dbReference type="Rhea" id="RHEA:18965"/>
        <dbReference type="ChEBI" id="CHEBI:15377"/>
        <dbReference type="ChEBI" id="CHEBI:57308"/>
        <dbReference type="ChEBI" id="CHEBI:57845"/>
        <dbReference type="EC" id="4.2.1.75"/>
    </reaction>
</comment>
<evidence type="ECO:0000256" key="4">
    <source>
        <dbReference type="ARBA" id="ARBA00023239"/>
    </source>
</evidence>
<comment type="similarity">
    <text evidence="2 9">Belongs to the uroporphyrinogen-III synthase family.</text>
</comment>
<feature type="domain" description="Tetrapyrrole biosynthesis uroporphyrinogen III synthase" evidence="10">
    <location>
        <begin position="19"/>
        <end position="227"/>
    </location>
</feature>
<name>A0ABT1W7B6_9PROT</name>
<dbReference type="EC" id="4.2.1.75" evidence="3 9"/>
<sequence>MKRTVLVTRPEPGLGETMRAVAAMGFTPLATPMLRIVPLKPALPARVQAVLFTSGQAVGPLADQAPLLLGATVLSVGDATAERARDAGFTRVASARGDAKALASLAARRLDPAAGSLLLACGRGQGGELVEGLRSRGFRVLKRCVYQAVAARALDETVLARLRSGRVEAVLFFSGETAVAFERAVPPDLSLDGVRALAISAKAASRLSEGCWRSVSFAETPDAAALLALLQQ</sequence>
<dbReference type="CDD" id="cd06578">
    <property type="entry name" value="HemD"/>
    <property type="match status" value="1"/>
</dbReference>
<keyword evidence="4 9" id="KW-0456">Lyase</keyword>
<dbReference type="InterPro" id="IPR003754">
    <property type="entry name" value="4pyrrol_synth_uPrphyn_synth"/>
</dbReference>
<evidence type="ECO:0000256" key="2">
    <source>
        <dbReference type="ARBA" id="ARBA00008133"/>
    </source>
</evidence>
<dbReference type="Gene3D" id="3.40.50.10090">
    <property type="match status" value="2"/>
</dbReference>
<dbReference type="SUPFAM" id="SSF69618">
    <property type="entry name" value="HemD-like"/>
    <property type="match status" value="1"/>
</dbReference>
<dbReference type="Pfam" id="PF02602">
    <property type="entry name" value="HEM4"/>
    <property type="match status" value="1"/>
</dbReference>
<dbReference type="InterPro" id="IPR039793">
    <property type="entry name" value="UROS/Hem4"/>
</dbReference>
<proteinExistence type="inferred from homology"/>
<dbReference type="PANTHER" id="PTHR38042">
    <property type="entry name" value="UROPORPHYRINOGEN-III SYNTHASE, CHLOROPLASTIC"/>
    <property type="match status" value="1"/>
</dbReference>
<comment type="pathway">
    <text evidence="1 9">Porphyrin-containing compound metabolism; protoporphyrin-IX biosynthesis; coproporphyrinogen-III from 5-aminolevulinate: step 3/4.</text>
</comment>
<dbReference type="PANTHER" id="PTHR38042:SF1">
    <property type="entry name" value="UROPORPHYRINOGEN-III SYNTHASE, CHLOROPLASTIC"/>
    <property type="match status" value="1"/>
</dbReference>
<evidence type="ECO:0000256" key="9">
    <source>
        <dbReference type="RuleBase" id="RU366031"/>
    </source>
</evidence>
<evidence type="ECO:0000313" key="12">
    <source>
        <dbReference type="Proteomes" id="UP001524587"/>
    </source>
</evidence>
<evidence type="ECO:0000256" key="6">
    <source>
        <dbReference type="ARBA" id="ARBA00037589"/>
    </source>
</evidence>
<protein>
    <recommendedName>
        <fullName evidence="7 9">Uroporphyrinogen-III synthase</fullName>
        <ecNumber evidence="3 9">4.2.1.75</ecNumber>
    </recommendedName>
</protein>
<evidence type="ECO:0000256" key="7">
    <source>
        <dbReference type="ARBA" id="ARBA00040167"/>
    </source>
</evidence>
<dbReference type="RefSeq" id="WP_422864249.1">
    <property type="nucleotide sequence ID" value="NZ_JAMSKV010000007.1"/>
</dbReference>
<evidence type="ECO:0000256" key="1">
    <source>
        <dbReference type="ARBA" id="ARBA00004772"/>
    </source>
</evidence>
<reference evidence="11 12" key="1">
    <citation type="submission" date="2022-06" db="EMBL/GenBank/DDBJ databases">
        <title>Endosaccharibacter gen. nov., sp. nov., endophytic bacteria isolated from sugarcane.</title>
        <authorList>
            <person name="Pitiwittayakul N."/>
            <person name="Yukphan P."/>
            <person name="Charoenyingcharoen P."/>
            <person name="Tanasupawat S."/>
        </authorList>
    </citation>
    <scope>NUCLEOTIDE SEQUENCE [LARGE SCALE GENOMIC DNA]</scope>
    <source>
        <strain evidence="11 12">KSS8</strain>
    </source>
</reference>
<evidence type="ECO:0000256" key="3">
    <source>
        <dbReference type="ARBA" id="ARBA00013109"/>
    </source>
</evidence>
<comment type="caution">
    <text evidence="11">The sequence shown here is derived from an EMBL/GenBank/DDBJ whole genome shotgun (WGS) entry which is preliminary data.</text>
</comment>
<comment type="function">
    <text evidence="6 9">Catalyzes cyclization of the linear tetrapyrrole, hydroxymethylbilane, to the macrocyclic uroporphyrinogen III.</text>
</comment>
<dbReference type="EMBL" id="JAMSKV010000007">
    <property type="protein sequence ID" value="MCQ8278774.1"/>
    <property type="molecule type" value="Genomic_DNA"/>
</dbReference>
<gene>
    <name evidence="11" type="ORF">NFI95_09945</name>
</gene>
<evidence type="ECO:0000313" key="11">
    <source>
        <dbReference type="EMBL" id="MCQ8278774.1"/>
    </source>
</evidence>
<accession>A0ABT1W7B6</accession>
<keyword evidence="5 9" id="KW-0627">Porphyrin biosynthesis</keyword>
<dbReference type="Proteomes" id="UP001524587">
    <property type="component" value="Unassembled WGS sequence"/>
</dbReference>
<organism evidence="11 12">
    <name type="scientific">Endosaccharibacter trunci</name>
    <dbReference type="NCBI Taxonomy" id="2812733"/>
    <lineage>
        <taxon>Bacteria</taxon>
        <taxon>Pseudomonadati</taxon>
        <taxon>Pseudomonadota</taxon>
        <taxon>Alphaproteobacteria</taxon>
        <taxon>Acetobacterales</taxon>
        <taxon>Acetobacteraceae</taxon>
        <taxon>Endosaccharibacter</taxon>
    </lineage>
</organism>
<dbReference type="InterPro" id="IPR036108">
    <property type="entry name" value="4pyrrol_syn_uPrphyn_synt_sf"/>
</dbReference>
<evidence type="ECO:0000259" key="10">
    <source>
        <dbReference type="Pfam" id="PF02602"/>
    </source>
</evidence>
<evidence type="ECO:0000256" key="5">
    <source>
        <dbReference type="ARBA" id="ARBA00023244"/>
    </source>
</evidence>